<proteinExistence type="predicted"/>
<dbReference type="PANTHER" id="PTHR47618">
    <property type="entry name" value="BIFUNCTIONAL OLIGORIBONUCLEASE AND PAP PHOSPHATASE NRNA"/>
    <property type="match status" value="1"/>
</dbReference>
<protein>
    <submittedName>
        <fullName evidence="3">Uncharacterized protein</fullName>
    </submittedName>
</protein>
<evidence type="ECO:0000313" key="3">
    <source>
        <dbReference type="EMBL" id="HGY55899.1"/>
    </source>
</evidence>
<dbReference type="InterPro" id="IPR051319">
    <property type="entry name" value="Oligoribo/pAp-PDE_c-di-AMP_PDE"/>
</dbReference>
<reference evidence="3" key="1">
    <citation type="journal article" date="2020" name="mSystems">
        <title>Genome- and Community-Level Interaction Insights into Carbon Utilization and Element Cycling Functions of Hydrothermarchaeota in Hydrothermal Sediment.</title>
        <authorList>
            <person name="Zhou Z."/>
            <person name="Liu Y."/>
            <person name="Xu W."/>
            <person name="Pan J."/>
            <person name="Luo Z.H."/>
            <person name="Li M."/>
        </authorList>
    </citation>
    <scope>NUCLEOTIDE SEQUENCE [LARGE SCALE GENOMIC DNA]</scope>
    <source>
        <strain evidence="3">HyVt-577</strain>
    </source>
</reference>
<dbReference type="Gene3D" id="3.90.1640.10">
    <property type="entry name" value="inorganic pyrophosphatase (n-terminal core)"/>
    <property type="match status" value="1"/>
</dbReference>
<dbReference type="InterPro" id="IPR038763">
    <property type="entry name" value="DHH_sf"/>
</dbReference>
<dbReference type="AlphaFoldDB" id="A0A7V4U2V7"/>
<organism evidence="3">
    <name type="scientific">Caldithrix abyssi</name>
    <dbReference type="NCBI Taxonomy" id="187145"/>
    <lineage>
        <taxon>Bacteria</taxon>
        <taxon>Pseudomonadati</taxon>
        <taxon>Calditrichota</taxon>
        <taxon>Calditrichia</taxon>
        <taxon>Calditrichales</taxon>
        <taxon>Calditrichaceae</taxon>
        <taxon>Caldithrix</taxon>
    </lineage>
</organism>
<accession>A0A7V4U2V7</accession>
<dbReference type="SUPFAM" id="SSF64182">
    <property type="entry name" value="DHH phosphoesterases"/>
    <property type="match status" value="1"/>
</dbReference>
<dbReference type="Pfam" id="PF02272">
    <property type="entry name" value="DHHA1"/>
    <property type="match status" value="1"/>
</dbReference>
<feature type="domain" description="DDH" evidence="1">
    <location>
        <begin position="20"/>
        <end position="166"/>
    </location>
</feature>
<evidence type="ECO:0000259" key="2">
    <source>
        <dbReference type="Pfam" id="PF02272"/>
    </source>
</evidence>
<evidence type="ECO:0000259" key="1">
    <source>
        <dbReference type="Pfam" id="PF01368"/>
    </source>
</evidence>
<name>A0A7V4U2V7_CALAY</name>
<gene>
    <name evidence="3" type="ORF">ENK44_09365</name>
</gene>
<comment type="caution">
    <text evidence="3">The sequence shown here is derived from an EMBL/GenBank/DDBJ whole genome shotgun (WGS) entry which is preliminary data.</text>
</comment>
<sequence length="331" mass="37487">MKLQTKFDALNEVLQNNHRFAILSHIHTDGDALGSTLALFHYLRNKGKEAHIFIPGEIPPKYDFLNTERYINRYDGKEAAEIIHRVDVVLILDISALKRLEPFYEPVMQAPAKRFCIDHHPIEENGFDLSIVDTSRVATAEILYAFFKHIDAEIDFSMAEALYTAILSDSGGFRFQHTDQFTFMMAAELVQLGVDPVLMYSRIFEAGHYRQIKAWGALLDRVQSRGTLAWVEVTQEFLQDKKISLEEIDGIIDILRKDRQASILAVFVEKEKDLVMVGLRSKNGVNVGAVAERFGGGGHYHAAGFTMMKPLEQVVRDTIHTLERHNIGGQG</sequence>
<dbReference type="InterPro" id="IPR003156">
    <property type="entry name" value="DHHA1_dom"/>
</dbReference>
<dbReference type="Pfam" id="PF01368">
    <property type="entry name" value="DHH"/>
    <property type="match status" value="1"/>
</dbReference>
<feature type="domain" description="DHHA1" evidence="2">
    <location>
        <begin position="240"/>
        <end position="317"/>
    </location>
</feature>
<dbReference type="PANTHER" id="PTHR47618:SF1">
    <property type="entry name" value="BIFUNCTIONAL OLIGORIBONUCLEASE AND PAP PHOSPHATASE NRNA"/>
    <property type="match status" value="1"/>
</dbReference>
<dbReference type="EMBL" id="DRQG01000086">
    <property type="protein sequence ID" value="HGY55899.1"/>
    <property type="molecule type" value="Genomic_DNA"/>
</dbReference>
<dbReference type="Proteomes" id="UP000885779">
    <property type="component" value="Unassembled WGS sequence"/>
</dbReference>
<dbReference type="GO" id="GO:0003676">
    <property type="term" value="F:nucleic acid binding"/>
    <property type="evidence" value="ECO:0007669"/>
    <property type="project" value="InterPro"/>
</dbReference>
<dbReference type="InterPro" id="IPR001667">
    <property type="entry name" value="DDH_dom"/>
</dbReference>
<dbReference type="Gene3D" id="3.10.310.30">
    <property type="match status" value="1"/>
</dbReference>